<comment type="similarity">
    <text evidence="2 5">Belongs to the NAD(P)-dependent epimerase/dehydratase family. GDP-mannose 4,6-dehydratase subfamily.</text>
</comment>
<dbReference type="Gene3D" id="3.40.50.720">
    <property type="entry name" value="NAD(P)-binding Rossmann-like Domain"/>
    <property type="match status" value="1"/>
</dbReference>
<dbReference type="EMBL" id="BMIU01000008">
    <property type="protein sequence ID" value="GGF31869.1"/>
    <property type="molecule type" value="Genomic_DNA"/>
</dbReference>
<dbReference type="NCBIfam" id="TIGR01472">
    <property type="entry name" value="gmd"/>
    <property type="match status" value="1"/>
</dbReference>
<evidence type="ECO:0000259" key="6">
    <source>
        <dbReference type="Pfam" id="PF16363"/>
    </source>
</evidence>
<evidence type="ECO:0000256" key="5">
    <source>
        <dbReference type="HAMAP-Rule" id="MF_00955"/>
    </source>
</evidence>
<keyword evidence="8" id="KW-1185">Reference proteome</keyword>
<comment type="function">
    <text evidence="5">Catalyzes the conversion of GDP-D-mannose to GDP-4-dehydro-6-deoxy-D-mannose.</text>
</comment>
<dbReference type="EC" id="4.2.1.47" evidence="3 5"/>
<evidence type="ECO:0000256" key="2">
    <source>
        <dbReference type="ARBA" id="ARBA00009263"/>
    </source>
</evidence>
<evidence type="ECO:0000256" key="1">
    <source>
        <dbReference type="ARBA" id="ARBA00001937"/>
    </source>
</evidence>
<gene>
    <name evidence="5 7" type="primary">gmd</name>
    <name evidence="7" type="ORF">GCM10011339_20110</name>
</gene>
<dbReference type="Pfam" id="PF16363">
    <property type="entry name" value="GDP_Man_Dehyd"/>
    <property type="match status" value="1"/>
</dbReference>
<evidence type="ECO:0000313" key="8">
    <source>
        <dbReference type="Proteomes" id="UP000647339"/>
    </source>
</evidence>
<evidence type="ECO:0000256" key="4">
    <source>
        <dbReference type="ARBA" id="ARBA00023239"/>
    </source>
</evidence>
<dbReference type="PANTHER" id="PTHR43715:SF1">
    <property type="entry name" value="GDP-MANNOSE 4,6 DEHYDRATASE"/>
    <property type="match status" value="1"/>
</dbReference>
<dbReference type="InterPro" id="IPR036291">
    <property type="entry name" value="NAD(P)-bd_dom_sf"/>
</dbReference>
<evidence type="ECO:0000256" key="3">
    <source>
        <dbReference type="ARBA" id="ARBA00011989"/>
    </source>
</evidence>
<dbReference type="SUPFAM" id="SSF51735">
    <property type="entry name" value="NAD(P)-binding Rossmann-fold domains"/>
    <property type="match status" value="1"/>
</dbReference>
<dbReference type="HAMAP" id="MF_00955">
    <property type="entry name" value="GDP_Man_dehydratase"/>
    <property type="match status" value="1"/>
</dbReference>
<comment type="caution">
    <text evidence="5">Lacks conserved residue(s) required for the propagation of feature annotation.</text>
</comment>
<dbReference type="Gene3D" id="3.90.25.10">
    <property type="entry name" value="UDP-galactose 4-epimerase, domain 1"/>
    <property type="match status" value="1"/>
</dbReference>
<organism evidence="7 8">
    <name type="scientific">Echinicola rosea</name>
    <dbReference type="NCBI Taxonomy" id="1807691"/>
    <lineage>
        <taxon>Bacteria</taxon>
        <taxon>Pseudomonadati</taxon>
        <taxon>Bacteroidota</taxon>
        <taxon>Cytophagia</taxon>
        <taxon>Cytophagales</taxon>
        <taxon>Cyclobacteriaceae</taxon>
        <taxon>Echinicola</taxon>
    </lineage>
</organism>
<dbReference type="InterPro" id="IPR006368">
    <property type="entry name" value="GDP_Man_deHydtase"/>
</dbReference>
<comment type="catalytic activity">
    <reaction evidence="5">
        <text>GDP-alpha-D-mannose = GDP-4-dehydro-alpha-D-rhamnose + H2O</text>
        <dbReference type="Rhea" id="RHEA:23820"/>
        <dbReference type="ChEBI" id="CHEBI:15377"/>
        <dbReference type="ChEBI" id="CHEBI:57527"/>
        <dbReference type="ChEBI" id="CHEBI:57964"/>
        <dbReference type="EC" id="4.2.1.47"/>
    </reaction>
</comment>
<proteinExistence type="inferred from homology"/>
<reference evidence="8" key="1">
    <citation type="journal article" date="2019" name="Int. J. Syst. Evol. Microbiol.">
        <title>The Global Catalogue of Microorganisms (GCM) 10K type strain sequencing project: providing services to taxonomists for standard genome sequencing and annotation.</title>
        <authorList>
            <consortium name="The Broad Institute Genomics Platform"/>
            <consortium name="The Broad Institute Genome Sequencing Center for Infectious Disease"/>
            <person name="Wu L."/>
            <person name="Ma J."/>
        </authorList>
    </citation>
    <scope>NUCLEOTIDE SEQUENCE [LARGE SCALE GENOMIC DNA]</scope>
    <source>
        <strain evidence="8">CGMCC 1.15407</strain>
    </source>
</reference>
<dbReference type="PANTHER" id="PTHR43715">
    <property type="entry name" value="GDP-MANNOSE 4,6-DEHYDRATASE"/>
    <property type="match status" value="1"/>
</dbReference>
<evidence type="ECO:0000313" key="7">
    <source>
        <dbReference type="EMBL" id="GGF31869.1"/>
    </source>
</evidence>
<feature type="domain" description="NAD(P)-binding" evidence="6">
    <location>
        <begin position="9"/>
        <end position="360"/>
    </location>
</feature>
<dbReference type="RefSeq" id="WP_137403318.1">
    <property type="nucleotide sequence ID" value="NZ_BMIU01000008.1"/>
</dbReference>
<dbReference type="CDD" id="cd05260">
    <property type="entry name" value="GDP_MD_SDR_e"/>
    <property type="match status" value="1"/>
</dbReference>
<accession>A0ABQ1V0Q5</accession>
<name>A0ABQ1V0Q5_9BACT</name>
<dbReference type="Proteomes" id="UP000647339">
    <property type="component" value="Unassembled WGS sequence"/>
</dbReference>
<keyword evidence="5" id="KW-0521">NADP</keyword>
<comment type="cofactor">
    <cofactor evidence="1 5">
        <name>NADP(+)</name>
        <dbReference type="ChEBI" id="CHEBI:58349"/>
    </cofactor>
</comment>
<sequence>MNTNQKVALITGITGQDGAYLAELLLSKGYKVHGIKRRSSLFNTDRIDHLYEDPHASDPQLVLHFGDMTDSMNLTRIIQETQPDEIYNLAAMSHVKVSFDTPEYTANADGIGTLRILEAIRFLGLERKTKIYQASTSELFGLVQAVPQKEDTPFYPRSPYAVAKMYAYWITVNYREAYNIFASNGILFNHESPLRGETFVTRKITRAAAKIALGLQDKLYLGNLDSKRDWGHAKDYVRMMWMILQAEQAEDWVIATGVTTTVREFVRMSFDYVGFELRFEGEGVEEVGILDDIDQGKYANVTGNVVPSGLLSSIGEVVVCVDPRYFRPTEVDLLIGDATKAFRKLGWTPQYELNDLVNDMMEADVALFLRDLYLKEGGHKVLTQAE</sequence>
<keyword evidence="4 5" id="KW-0456">Lyase</keyword>
<dbReference type="InterPro" id="IPR016040">
    <property type="entry name" value="NAD(P)-bd_dom"/>
</dbReference>
<comment type="caution">
    <text evidence="7">The sequence shown here is derived from an EMBL/GenBank/DDBJ whole genome shotgun (WGS) entry which is preliminary data.</text>
</comment>
<protein>
    <recommendedName>
        <fullName evidence="3 5">GDP-mannose 4,6-dehydratase</fullName>
        <ecNumber evidence="3 5">4.2.1.47</ecNumber>
    </recommendedName>
    <alternativeName>
        <fullName evidence="5">GDP-D-mannose dehydratase</fullName>
    </alternativeName>
</protein>